<proteinExistence type="predicted"/>
<dbReference type="EMBL" id="ML119695">
    <property type="protein sequence ID" value="RPA79774.1"/>
    <property type="molecule type" value="Genomic_DNA"/>
</dbReference>
<dbReference type="InterPro" id="IPR027417">
    <property type="entry name" value="P-loop_NTPase"/>
</dbReference>
<dbReference type="Pfam" id="PF08701">
    <property type="entry name" value="GN3L_Grn1"/>
    <property type="match status" value="1"/>
</dbReference>
<evidence type="ECO:0000313" key="11">
    <source>
        <dbReference type="Proteomes" id="UP000275078"/>
    </source>
</evidence>
<keyword evidence="7" id="KW-0539">Nucleus</keyword>
<evidence type="ECO:0000256" key="6">
    <source>
        <dbReference type="ARBA" id="ARBA00023134"/>
    </source>
</evidence>
<evidence type="ECO:0000259" key="9">
    <source>
        <dbReference type="PROSITE" id="PS51721"/>
    </source>
</evidence>
<dbReference type="FunFam" id="1.10.1580.10:FF:000006">
    <property type="entry name" value="Nuclear GTP-binding protein NUG1"/>
    <property type="match status" value="1"/>
</dbReference>
<dbReference type="GO" id="GO:0005730">
    <property type="term" value="C:nucleolus"/>
    <property type="evidence" value="ECO:0007669"/>
    <property type="project" value="UniProtKB-ARBA"/>
</dbReference>
<feature type="compositionally biased region" description="Basic residues" evidence="8">
    <location>
        <begin position="1"/>
        <end position="20"/>
    </location>
</feature>
<evidence type="ECO:0000256" key="1">
    <source>
        <dbReference type="ARBA" id="ARBA00004123"/>
    </source>
</evidence>
<dbReference type="Pfam" id="PF01926">
    <property type="entry name" value="MMR_HSR1"/>
    <property type="match status" value="1"/>
</dbReference>
<dbReference type="GO" id="GO:0030684">
    <property type="term" value="C:preribosome"/>
    <property type="evidence" value="ECO:0007669"/>
    <property type="project" value="UniProtKB-ARBA"/>
</dbReference>
<evidence type="ECO:0000256" key="4">
    <source>
        <dbReference type="ARBA" id="ARBA00022741"/>
    </source>
</evidence>
<dbReference type="GO" id="GO:0006364">
    <property type="term" value="P:rRNA processing"/>
    <property type="evidence" value="ECO:0007669"/>
    <property type="project" value="UniProtKB-ARBA"/>
</dbReference>
<organism evidence="10 11">
    <name type="scientific">Ascobolus immersus RN42</name>
    <dbReference type="NCBI Taxonomy" id="1160509"/>
    <lineage>
        <taxon>Eukaryota</taxon>
        <taxon>Fungi</taxon>
        <taxon>Dikarya</taxon>
        <taxon>Ascomycota</taxon>
        <taxon>Pezizomycotina</taxon>
        <taxon>Pezizomycetes</taxon>
        <taxon>Pezizales</taxon>
        <taxon>Ascobolaceae</taxon>
        <taxon>Ascobolus</taxon>
    </lineage>
</organism>
<dbReference type="InterPro" id="IPR050755">
    <property type="entry name" value="TRAFAC_YlqF/YawG_RiboMat"/>
</dbReference>
<dbReference type="SUPFAM" id="SSF52540">
    <property type="entry name" value="P-loop containing nucleoside triphosphate hydrolases"/>
    <property type="match status" value="1"/>
</dbReference>
<keyword evidence="5" id="KW-0653">Protein transport</keyword>
<dbReference type="PRINTS" id="PR00326">
    <property type="entry name" value="GTP1OBG"/>
</dbReference>
<dbReference type="InterPro" id="IPR030378">
    <property type="entry name" value="G_CP_dom"/>
</dbReference>
<dbReference type="STRING" id="1160509.A0A3N4IDE7"/>
<protein>
    <recommendedName>
        <fullName evidence="9">CP-type G domain-containing protein</fullName>
    </recommendedName>
</protein>
<keyword evidence="11" id="KW-1185">Reference proteome</keyword>
<dbReference type="PANTHER" id="PTHR11089:SF30">
    <property type="entry name" value="GUANINE NUCLEOTIDE-BINDING PROTEIN-LIKE 3 HOMOLOG"/>
    <property type="match status" value="1"/>
</dbReference>
<gene>
    <name evidence="10" type="ORF">BJ508DRAFT_227229</name>
</gene>
<evidence type="ECO:0000256" key="5">
    <source>
        <dbReference type="ARBA" id="ARBA00022927"/>
    </source>
</evidence>
<name>A0A3N4IDE7_ASCIM</name>
<dbReference type="InterPro" id="IPR023179">
    <property type="entry name" value="GTP-bd_ortho_bundle_sf"/>
</dbReference>
<dbReference type="Gene3D" id="1.10.1580.10">
    <property type="match status" value="1"/>
</dbReference>
<dbReference type="Proteomes" id="UP000275078">
    <property type="component" value="Unassembled WGS sequence"/>
</dbReference>
<keyword evidence="2" id="KW-0813">Transport</keyword>
<dbReference type="PANTHER" id="PTHR11089">
    <property type="entry name" value="GTP-BINDING PROTEIN-RELATED"/>
    <property type="match status" value="1"/>
</dbReference>
<dbReference type="GO" id="GO:0015031">
    <property type="term" value="P:protein transport"/>
    <property type="evidence" value="ECO:0007669"/>
    <property type="project" value="UniProtKB-KW"/>
</dbReference>
<dbReference type="OrthoDB" id="10266128at2759"/>
<feature type="domain" description="CP-type G" evidence="9">
    <location>
        <begin position="179"/>
        <end position="366"/>
    </location>
</feature>
<sequence length="547" mass="60370">MVPPKKKSKRTTVRLRHKIQKCSNEKQRKERKAAKKDVTWKSKNPKPLGIPNSFPYKDKILAEIEQQKIKRAEEIEKKKEEAKAKRKALAEQGIEAEDVMEDVDAEVMSDDDEDLMSEDEVTTTNSAMAALLASAQSRAVEYEQQHESSDEDDSEGDNEFDLGESSSKSASAGSKDLSRRAFDKVFKKVLDAADVILYVLDARDPEGTRSRTVERQIMAANAASGEKRLILILNKIDLVPPHVLKGWLTYLKRYFPTLPLKATTSSAPNAHTFNHKNLTATGTSAALFRALKSYAASKQLKRAVSVGVIGFPNVGKSSIINALVSRIGGSQNACPTGAEAGVTTSIREIKLDKKLRLLDSPGIVFPSASDLDSSKKAVSKKDQTANLVLLSALPPKQILDPIPAVTLLLKRLSSSKQLYDKLVAYYGVPALITNNGLDAFTQSFLVEVARKRGRFLKGGIPHIESAAMQVIIDWRDGRIQGWVEPPIQGQGVQNKEEAKGWKSEAKVEDETEHKQIVSEWGAEFKLEGLWGSGEEETAVDDEEMMEE</sequence>
<evidence type="ECO:0000256" key="2">
    <source>
        <dbReference type="ARBA" id="ARBA00022448"/>
    </source>
</evidence>
<dbReference type="InterPro" id="IPR006073">
    <property type="entry name" value="GTP-bd"/>
</dbReference>
<keyword evidence="4" id="KW-0547">Nucleotide-binding</keyword>
<dbReference type="Gene3D" id="3.40.50.300">
    <property type="entry name" value="P-loop containing nucleotide triphosphate hydrolases"/>
    <property type="match status" value="1"/>
</dbReference>
<feature type="region of interest" description="Disordered" evidence="8">
    <location>
        <begin position="137"/>
        <end position="174"/>
    </location>
</feature>
<reference evidence="10 11" key="1">
    <citation type="journal article" date="2018" name="Nat. Ecol. Evol.">
        <title>Pezizomycetes genomes reveal the molecular basis of ectomycorrhizal truffle lifestyle.</title>
        <authorList>
            <person name="Murat C."/>
            <person name="Payen T."/>
            <person name="Noel B."/>
            <person name="Kuo A."/>
            <person name="Morin E."/>
            <person name="Chen J."/>
            <person name="Kohler A."/>
            <person name="Krizsan K."/>
            <person name="Balestrini R."/>
            <person name="Da Silva C."/>
            <person name="Montanini B."/>
            <person name="Hainaut M."/>
            <person name="Levati E."/>
            <person name="Barry K.W."/>
            <person name="Belfiori B."/>
            <person name="Cichocki N."/>
            <person name="Clum A."/>
            <person name="Dockter R.B."/>
            <person name="Fauchery L."/>
            <person name="Guy J."/>
            <person name="Iotti M."/>
            <person name="Le Tacon F."/>
            <person name="Lindquist E.A."/>
            <person name="Lipzen A."/>
            <person name="Malagnac F."/>
            <person name="Mello A."/>
            <person name="Molinier V."/>
            <person name="Miyauchi S."/>
            <person name="Poulain J."/>
            <person name="Riccioni C."/>
            <person name="Rubini A."/>
            <person name="Sitrit Y."/>
            <person name="Splivallo R."/>
            <person name="Traeger S."/>
            <person name="Wang M."/>
            <person name="Zifcakova L."/>
            <person name="Wipf D."/>
            <person name="Zambonelli A."/>
            <person name="Paolocci F."/>
            <person name="Nowrousian M."/>
            <person name="Ottonello S."/>
            <person name="Baldrian P."/>
            <person name="Spatafora J.W."/>
            <person name="Henrissat B."/>
            <person name="Nagy L.G."/>
            <person name="Aury J.M."/>
            <person name="Wincker P."/>
            <person name="Grigoriev I.V."/>
            <person name="Bonfante P."/>
            <person name="Martin F.M."/>
        </authorList>
    </citation>
    <scope>NUCLEOTIDE SEQUENCE [LARGE SCALE GENOMIC DNA]</scope>
    <source>
        <strain evidence="10 11">RN42</strain>
    </source>
</reference>
<evidence type="ECO:0000256" key="3">
    <source>
        <dbReference type="ARBA" id="ARBA00022517"/>
    </source>
</evidence>
<feature type="region of interest" description="Disordered" evidence="8">
    <location>
        <begin position="490"/>
        <end position="512"/>
    </location>
</feature>
<feature type="compositionally biased region" description="Acidic residues" evidence="8">
    <location>
        <begin position="149"/>
        <end position="162"/>
    </location>
</feature>
<dbReference type="PROSITE" id="PS51721">
    <property type="entry name" value="G_CP"/>
    <property type="match status" value="1"/>
</dbReference>
<keyword evidence="3" id="KW-0690">Ribosome biogenesis</keyword>
<feature type="compositionally biased region" description="Basic and acidic residues" evidence="8">
    <location>
        <begin position="494"/>
        <end position="512"/>
    </location>
</feature>
<dbReference type="GO" id="GO:0005525">
    <property type="term" value="F:GTP binding"/>
    <property type="evidence" value="ECO:0007669"/>
    <property type="project" value="UniProtKB-KW"/>
</dbReference>
<evidence type="ECO:0000256" key="8">
    <source>
        <dbReference type="SAM" id="MobiDB-lite"/>
    </source>
</evidence>
<accession>A0A3N4IDE7</accession>
<dbReference type="GO" id="GO:0042273">
    <property type="term" value="P:ribosomal large subunit biogenesis"/>
    <property type="evidence" value="ECO:0007669"/>
    <property type="project" value="UniProtKB-ARBA"/>
</dbReference>
<dbReference type="CDD" id="cd04178">
    <property type="entry name" value="Nucleostemin_like"/>
    <property type="match status" value="1"/>
</dbReference>
<feature type="region of interest" description="Disordered" evidence="8">
    <location>
        <begin position="74"/>
        <end position="102"/>
    </location>
</feature>
<dbReference type="FunFam" id="3.40.50.300:FF:000844">
    <property type="entry name" value="Nuclear GTP-binding protein NUG1"/>
    <property type="match status" value="1"/>
</dbReference>
<feature type="compositionally biased region" description="Low complexity" evidence="8">
    <location>
        <begin position="163"/>
        <end position="174"/>
    </location>
</feature>
<evidence type="ECO:0000256" key="7">
    <source>
        <dbReference type="ARBA" id="ARBA00023242"/>
    </source>
</evidence>
<comment type="subcellular location">
    <subcellularLocation>
        <location evidence="1">Nucleus</location>
    </subcellularLocation>
</comment>
<dbReference type="InterPro" id="IPR014813">
    <property type="entry name" value="Gnl3_N_dom"/>
</dbReference>
<evidence type="ECO:0000313" key="10">
    <source>
        <dbReference type="EMBL" id="RPA79774.1"/>
    </source>
</evidence>
<feature type="region of interest" description="Disordered" evidence="8">
    <location>
        <begin position="1"/>
        <end position="54"/>
    </location>
</feature>
<dbReference type="AlphaFoldDB" id="A0A3N4IDE7"/>
<keyword evidence="6" id="KW-0342">GTP-binding</keyword>
<feature type="compositionally biased region" description="Basic and acidic residues" evidence="8">
    <location>
        <begin position="74"/>
        <end position="83"/>
    </location>
</feature>